<reference evidence="2 3" key="1">
    <citation type="submission" date="2023-01" db="EMBL/GenBank/DDBJ databases">
        <title>Bacillus changyiensis sp. nov., isolated from a coastal deposit.</title>
        <authorList>
            <person name="Xiao G."/>
            <person name="Lai Q."/>
            <person name="Hu Z."/>
            <person name="Shao Z."/>
        </authorList>
    </citation>
    <scope>NUCLEOTIDE SEQUENCE [LARGE SCALE GENOMIC DNA]</scope>
    <source>
        <strain evidence="2 3">CLL-7-23</strain>
    </source>
</reference>
<dbReference type="Proteomes" id="UP001211894">
    <property type="component" value="Unassembled WGS sequence"/>
</dbReference>
<organism evidence="2 3">
    <name type="scientific">Bacillus changyiensis</name>
    <dbReference type="NCBI Taxonomy" id="3004103"/>
    <lineage>
        <taxon>Bacteria</taxon>
        <taxon>Bacillati</taxon>
        <taxon>Bacillota</taxon>
        <taxon>Bacilli</taxon>
        <taxon>Bacillales</taxon>
        <taxon>Bacillaceae</taxon>
        <taxon>Bacillus</taxon>
    </lineage>
</organism>
<comment type="caution">
    <text evidence="2">The sequence shown here is derived from an EMBL/GenBank/DDBJ whole genome shotgun (WGS) entry which is preliminary data.</text>
</comment>
<name>A0ABT4X5J0_9BACI</name>
<gene>
    <name evidence="2" type="ORF">PJ311_12700</name>
</gene>
<keyword evidence="1" id="KW-0472">Membrane</keyword>
<keyword evidence="1" id="KW-0812">Transmembrane</keyword>
<protein>
    <submittedName>
        <fullName evidence="2">DUF5412 domain-containing protein</fullName>
    </submittedName>
</protein>
<feature type="transmembrane region" description="Helical" evidence="1">
    <location>
        <begin position="21"/>
        <end position="42"/>
    </location>
</feature>
<proteinExistence type="predicted"/>
<dbReference type="Pfam" id="PF17428">
    <property type="entry name" value="DUF5412"/>
    <property type="match status" value="1"/>
</dbReference>
<dbReference type="InterPro" id="IPR035406">
    <property type="entry name" value="DUF5412"/>
</dbReference>
<keyword evidence="3" id="KW-1185">Reference proteome</keyword>
<dbReference type="RefSeq" id="WP_271341287.1">
    <property type="nucleotide sequence ID" value="NZ_JAQKAB010000008.1"/>
</dbReference>
<sequence>MSNKNWKDPELREFKKIIHRKILFIVLAILLTVAVLISYIVYTHFYSMGHLPEGKWIQSSTSPNQQYKLNIYLVNKGGATVAYSIRGELLNVSSNKRKNIYWGYREQAANIIWKDNKHVSINNRVLDVRSDTYDWRRE</sequence>
<evidence type="ECO:0000256" key="1">
    <source>
        <dbReference type="SAM" id="Phobius"/>
    </source>
</evidence>
<evidence type="ECO:0000313" key="2">
    <source>
        <dbReference type="EMBL" id="MDA7027445.1"/>
    </source>
</evidence>
<dbReference type="EMBL" id="JAQKAB010000008">
    <property type="protein sequence ID" value="MDA7027445.1"/>
    <property type="molecule type" value="Genomic_DNA"/>
</dbReference>
<keyword evidence="1" id="KW-1133">Transmembrane helix</keyword>
<evidence type="ECO:0000313" key="3">
    <source>
        <dbReference type="Proteomes" id="UP001211894"/>
    </source>
</evidence>
<accession>A0ABT4X5J0</accession>